<dbReference type="Gene3D" id="3.20.190.20">
    <property type="match status" value="1"/>
</dbReference>
<reference evidence="6" key="2">
    <citation type="journal article" date="2016" name="Genome Announc.">
        <title>Draft Genome Sequences of Two Novel Amoeba-Resistant Intranuclear Bacteria, 'Candidatus Berkiella cookevillensis' and 'Candidatus Berkiella aquae'.</title>
        <authorList>
            <person name="Mehari Y.T."/>
            <person name="Arivett B.A."/>
            <person name="Farone A.L."/>
            <person name="Gunderson J.H."/>
            <person name="Farone M.B."/>
        </authorList>
    </citation>
    <scope>NUCLEOTIDE SEQUENCE</scope>
    <source>
        <strain evidence="6">CC99</strain>
    </source>
</reference>
<reference evidence="5" key="1">
    <citation type="submission" date="2015-09" db="EMBL/GenBank/DDBJ databases">
        <title>Draft Genome Sequences of Two Novel Amoeba-resistant Intranuclear Bacteria, Candidatus Berkiella cookevillensis and Candidatus Berkiella aquae.</title>
        <authorList>
            <person name="Mehari Y.T."/>
            <person name="Arivett B.A."/>
            <person name="Farone A.L."/>
            <person name="Gunderson J.H."/>
            <person name="Farone M.B."/>
        </authorList>
    </citation>
    <scope>NUCLEOTIDE SEQUENCE [LARGE SCALE GENOMIC DNA]</scope>
    <source>
        <strain evidence="5">CC99</strain>
    </source>
</reference>
<dbReference type="Proteomes" id="UP000051494">
    <property type="component" value="Unassembled WGS sequence"/>
</dbReference>
<sequence>MIGSTSSSPKDDLELYKHSVLKISAEGHEYSYSYPWQGPQSSAWGGSGFVVNFEGKPYIITNAHVSADASQLEVRIASDDTKYLAKVVNIDHDCDLAMLQVEDESFWEKVKPLELGGMPGLQDKLKVVGFPMGGNEMCITKGMVSRSEVGSYCHSGVELLHTQVTAEINPGNSGGPAIFENKVLGVAFQGIMFGDGLGYIIPAPVLRHFIADTVQSDLYKGFPNLEFTYQKMENKYIRDEYGLNEGESGIRVKSVDRLSSCHDLIKPDDILLAIDGKKIQNDGNVETSFSNRIKFIHLIRDKSIGDSIELDILRKGERLSVTIPLLDRSSTTKLAQKEWDKAPTYYVHSGIAFAPVTHYASNHARYRAKSKKQPGDEKVMIHTIFASEHTRGLDKRQEREIIKSINGKKVRNLREVIAALEAHDGERHKIETKQGSVFVFKRISPEENAKILSAQRIAQDRSDDLLVEPSYKPGCPEYRQFTPGFKSLLASNRADQSEVLSVSSSLLSGQDEKTSLKRATMR</sequence>
<dbReference type="STRING" id="437022.CC99x_00125"/>
<keyword evidence="1 5" id="KW-0645">Protease</keyword>
<evidence type="ECO:0000313" key="7">
    <source>
        <dbReference type="Proteomes" id="UP000051494"/>
    </source>
</evidence>
<evidence type="ECO:0000256" key="2">
    <source>
        <dbReference type="ARBA" id="ARBA00022801"/>
    </source>
</evidence>
<dbReference type="EC" id="3.4.21.107" evidence="5"/>
<comment type="caution">
    <text evidence="5">The sequence shown here is derived from an EMBL/GenBank/DDBJ whole genome shotgun (WGS) entry which is preliminary data.</text>
</comment>
<dbReference type="RefSeq" id="WP_158003177.1">
    <property type="nucleotide sequence ID" value="NZ_LKHV02000001.1"/>
</dbReference>
<dbReference type="GO" id="GO:0004252">
    <property type="term" value="F:serine-type endopeptidase activity"/>
    <property type="evidence" value="ECO:0007669"/>
    <property type="project" value="InterPro"/>
</dbReference>
<dbReference type="InterPro" id="IPR001940">
    <property type="entry name" value="Peptidase_S1C"/>
</dbReference>
<dbReference type="Gene3D" id="2.40.10.10">
    <property type="entry name" value="Trypsin-like serine proteases"/>
    <property type="match status" value="2"/>
</dbReference>
<reference evidence="6" key="3">
    <citation type="submission" date="2021-06" db="EMBL/GenBank/DDBJ databases">
        <title>Genomic Description and Analysis of Intracellular Bacteria, Candidatus Berkiella cookevillensis and Candidatus Berkiella aquae.</title>
        <authorList>
            <person name="Kidane D.T."/>
            <person name="Mehari Y.T."/>
            <person name="Rice F.C."/>
            <person name="Arivett B.A."/>
            <person name="Farone A.L."/>
            <person name="Berk S.G."/>
            <person name="Farone M.B."/>
        </authorList>
    </citation>
    <scope>NUCLEOTIDE SEQUENCE</scope>
    <source>
        <strain evidence="6">CC99</strain>
    </source>
</reference>
<accession>A0A0Q9YH62</accession>
<dbReference type="PRINTS" id="PR00834">
    <property type="entry name" value="PROTEASES2C"/>
</dbReference>
<protein>
    <submittedName>
        <fullName evidence="5">Serine protease Do-like HtrA</fullName>
        <ecNumber evidence="5">3.4.21.107</ecNumber>
    </submittedName>
    <submittedName>
        <fullName evidence="6">Trypsin-like peptidase domain-containing protein</fullName>
    </submittedName>
</protein>
<dbReference type="SUPFAM" id="SSF50156">
    <property type="entry name" value="PDZ domain-like"/>
    <property type="match status" value="1"/>
</dbReference>
<evidence type="ECO:0000256" key="1">
    <source>
        <dbReference type="ARBA" id="ARBA00022670"/>
    </source>
</evidence>
<dbReference type="AlphaFoldDB" id="A0A0Q9YH62"/>
<dbReference type="EMBL" id="LKHV02000001">
    <property type="protein sequence ID" value="MCS5708515.1"/>
    <property type="molecule type" value="Genomic_DNA"/>
</dbReference>
<keyword evidence="2 5" id="KW-0378">Hydrolase</keyword>
<dbReference type="EMBL" id="LKHV01000001">
    <property type="protein sequence ID" value="KRG19904.1"/>
    <property type="molecule type" value="Genomic_DNA"/>
</dbReference>
<dbReference type="InterPro" id="IPR009003">
    <property type="entry name" value="Peptidase_S1_PA"/>
</dbReference>
<evidence type="ECO:0000259" key="4">
    <source>
        <dbReference type="Pfam" id="PF17815"/>
    </source>
</evidence>
<dbReference type="InterPro" id="IPR036034">
    <property type="entry name" value="PDZ_sf"/>
</dbReference>
<dbReference type="PANTHER" id="PTHR45980:SF9">
    <property type="entry name" value="PROTEASE DO-LIKE 10, MITOCHONDRIAL-RELATED"/>
    <property type="match status" value="1"/>
</dbReference>
<proteinExistence type="predicted"/>
<dbReference type="PANTHER" id="PTHR45980">
    <property type="match status" value="1"/>
</dbReference>
<dbReference type="InterPro" id="IPR046449">
    <property type="entry name" value="DEGP_PDZ_sf"/>
</dbReference>
<dbReference type="Pfam" id="PF13365">
    <property type="entry name" value="Trypsin_2"/>
    <property type="match status" value="1"/>
</dbReference>
<gene>
    <name evidence="5" type="primary">htrA_1</name>
    <name evidence="5" type="ORF">CC99x_00125</name>
    <name evidence="6" type="ORF">CC99x_006290</name>
</gene>
<evidence type="ECO:0000313" key="6">
    <source>
        <dbReference type="EMBL" id="MCS5708515.1"/>
    </source>
</evidence>
<dbReference type="InterPro" id="IPR043504">
    <property type="entry name" value="Peptidase_S1_PA_chymotrypsin"/>
</dbReference>
<organism evidence="5">
    <name type="scientific">Candidatus Berkiella cookevillensis</name>
    <dbReference type="NCBI Taxonomy" id="437022"/>
    <lineage>
        <taxon>Bacteria</taxon>
        <taxon>Pseudomonadati</taxon>
        <taxon>Pseudomonadota</taxon>
        <taxon>Gammaproteobacteria</taxon>
        <taxon>Candidatus Berkiellales</taxon>
        <taxon>Candidatus Berkiellaceae</taxon>
        <taxon>Candidatus Berkiella</taxon>
    </lineage>
</organism>
<dbReference type="SUPFAM" id="SSF50494">
    <property type="entry name" value="Trypsin-like serine proteases"/>
    <property type="match status" value="1"/>
</dbReference>
<keyword evidence="3" id="KW-0720">Serine protease</keyword>
<name>A0A0Q9YH62_9GAMM</name>
<dbReference type="OrthoDB" id="9758917at2"/>
<dbReference type="Gene3D" id="2.30.42.10">
    <property type="match status" value="1"/>
</dbReference>
<dbReference type="InterPro" id="IPR041517">
    <property type="entry name" value="DEGP_PDZ"/>
</dbReference>
<dbReference type="Pfam" id="PF17815">
    <property type="entry name" value="PDZ_3"/>
    <property type="match status" value="1"/>
</dbReference>
<dbReference type="GO" id="GO:0006508">
    <property type="term" value="P:proteolysis"/>
    <property type="evidence" value="ECO:0007669"/>
    <property type="project" value="UniProtKB-KW"/>
</dbReference>
<feature type="domain" description="Protease Do-like PDZ" evidence="4">
    <location>
        <begin position="336"/>
        <end position="464"/>
    </location>
</feature>
<evidence type="ECO:0000313" key="5">
    <source>
        <dbReference type="EMBL" id="KRG19904.1"/>
    </source>
</evidence>
<keyword evidence="7" id="KW-1185">Reference proteome</keyword>
<evidence type="ECO:0000256" key="3">
    <source>
        <dbReference type="ARBA" id="ARBA00022825"/>
    </source>
</evidence>